<evidence type="ECO:0000256" key="4">
    <source>
        <dbReference type="ARBA" id="ARBA00023239"/>
    </source>
</evidence>
<evidence type="ECO:0000256" key="2">
    <source>
        <dbReference type="ARBA" id="ARBA00022723"/>
    </source>
</evidence>
<dbReference type="Pfam" id="PF03936">
    <property type="entry name" value="Terpene_synth_C"/>
    <property type="match status" value="2"/>
</dbReference>
<name>A0A5N5IYK9_9ROSI</name>
<dbReference type="InterPro" id="IPR044814">
    <property type="entry name" value="Terpene_cyclase_plant_C1"/>
</dbReference>
<evidence type="ECO:0000256" key="3">
    <source>
        <dbReference type="ARBA" id="ARBA00022842"/>
    </source>
</evidence>
<dbReference type="FunFam" id="1.50.10.130:FF:000001">
    <property type="entry name" value="Isoprene synthase, chloroplastic"/>
    <property type="match status" value="1"/>
</dbReference>
<dbReference type="GO" id="GO:0120251">
    <property type="term" value="P:hydrocarbon biosynthetic process"/>
    <property type="evidence" value="ECO:0007669"/>
    <property type="project" value="UniProtKB-ARBA"/>
</dbReference>
<feature type="domain" description="Terpene synthase metal-binding" evidence="8">
    <location>
        <begin position="1"/>
        <end position="39"/>
    </location>
</feature>
<dbReference type="Pfam" id="PF01397">
    <property type="entry name" value="Terpene_synth"/>
    <property type="match status" value="1"/>
</dbReference>
<dbReference type="EC" id="4.2.3.27" evidence="5"/>
<dbReference type="Gene3D" id="1.10.600.10">
    <property type="entry name" value="Farnesyl Diphosphate Synthase"/>
    <property type="match status" value="2"/>
</dbReference>
<keyword evidence="10" id="KW-1185">Reference proteome</keyword>
<evidence type="ECO:0000256" key="5">
    <source>
        <dbReference type="ARBA" id="ARBA00066664"/>
    </source>
</evidence>
<dbReference type="InterPro" id="IPR008949">
    <property type="entry name" value="Isoprenoid_synthase_dom_sf"/>
</dbReference>
<evidence type="ECO:0000259" key="7">
    <source>
        <dbReference type="Pfam" id="PF01397"/>
    </source>
</evidence>
<dbReference type="PANTHER" id="PTHR31225">
    <property type="entry name" value="OS04G0344100 PROTEIN-RELATED"/>
    <property type="match status" value="1"/>
</dbReference>
<evidence type="ECO:0000259" key="8">
    <source>
        <dbReference type="Pfam" id="PF03936"/>
    </source>
</evidence>
<dbReference type="InterPro" id="IPR001906">
    <property type="entry name" value="Terpene_synth_N"/>
</dbReference>
<dbReference type="GO" id="GO:0034009">
    <property type="term" value="F:isoprene synthase activity"/>
    <property type="evidence" value="ECO:0007669"/>
    <property type="project" value="UniProtKB-EC"/>
</dbReference>
<proteinExistence type="predicted"/>
<dbReference type="SFLD" id="SFLDS00005">
    <property type="entry name" value="Isoprenoid_Synthase_Type_I"/>
    <property type="match status" value="1"/>
</dbReference>
<feature type="domain" description="Terpene synthase N-terminal" evidence="7">
    <location>
        <begin position="96"/>
        <end position="270"/>
    </location>
</feature>
<evidence type="ECO:0000313" key="9">
    <source>
        <dbReference type="EMBL" id="KAB5512021.1"/>
    </source>
</evidence>
<dbReference type="PANTHER" id="PTHR31225:SF93">
    <property type="entry name" value="ALPHA-HUMULENE_(-)-(E)-BETA-CARYOPHYLLENE SYNTHASE"/>
    <property type="match status" value="1"/>
</dbReference>
<dbReference type="SFLD" id="SFLDG01019">
    <property type="entry name" value="Terpene_Cyclase_Like_1_C_Termi"/>
    <property type="match status" value="1"/>
</dbReference>
<comment type="cofactor">
    <cofactor evidence="1">
        <name>Mg(2+)</name>
        <dbReference type="ChEBI" id="CHEBI:18420"/>
    </cofactor>
</comment>
<dbReference type="SUPFAM" id="SSF48576">
    <property type="entry name" value="Terpenoid synthases"/>
    <property type="match status" value="2"/>
</dbReference>
<reference evidence="10" key="1">
    <citation type="journal article" date="2019" name="Gigascience">
        <title>De novo genome assembly of the endangered Acer yangbiense, a plant species with extremely small populations endemic to Yunnan Province, China.</title>
        <authorList>
            <person name="Yang J."/>
            <person name="Wariss H.M."/>
            <person name="Tao L."/>
            <person name="Zhang R."/>
            <person name="Yun Q."/>
            <person name="Hollingsworth P."/>
            <person name="Dao Z."/>
            <person name="Luo G."/>
            <person name="Guo H."/>
            <person name="Ma Y."/>
            <person name="Sun W."/>
        </authorList>
    </citation>
    <scope>NUCLEOTIDE SEQUENCE [LARGE SCALE GENOMIC DNA]</scope>
    <source>
        <strain evidence="10">cv. br00</strain>
    </source>
</reference>
<keyword evidence="3" id="KW-0460">Magnesium</keyword>
<dbReference type="Proteomes" id="UP000326939">
    <property type="component" value="Chromosome 19"/>
</dbReference>
<dbReference type="GO" id="GO:0000287">
    <property type="term" value="F:magnesium ion binding"/>
    <property type="evidence" value="ECO:0007669"/>
    <property type="project" value="InterPro"/>
</dbReference>
<dbReference type="EMBL" id="VDCV01000019">
    <property type="protein sequence ID" value="KAB5512021.1"/>
    <property type="molecule type" value="Genomic_DNA"/>
</dbReference>
<keyword evidence="4" id="KW-0456">Lyase</keyword>
<evidence type="ECO:0000313" key="10">
    <source>
        <dbReference type="Proteomes" id="UP000326939"/>
    </source>
</evidence>
<dbReference type="Gene3D" id="1.50.10.130">
    <property type="entry name" value="Terpene synthase, N-terminal domain"/>
    <property type="match status" value="1"/>
</dbReference>
<dbReference type="InterPro" id="IPR050148">
    <property type="entry name" value="Terpene_synthase-like"/>
</dbReference>
<sequence>MRCYHAEAEWADKCHVPTFDEYVLNGLATSGYGAVMQDSSRMKGIREAAEAVMAASFLGLEEVAGVEEYEWLKNLAANTNQQNNSRRSGNFPPSLWGCSFASFAFPKTEFESYSRQVEELKENVKDMLIKSKEDPVENIEFINLLCRLGVSYHFDSEIENNLTEIFDDLPNLLEKHDYDLYTLSLLFRVLRQHGFKMPCVVFEKLKDTNGEFKKTMMNDVKGMLSLYEASFLSVHGEQILDEAHVFTRANLESSAMQSSQRLGDHIRNALIRPFHKGTPRIEARKYISFYEEDESRNDNLLKFAKIDFNRVQLLHKQELSILSRWWNDLNFAEELPYARDRIVEIYFSMNGIHFEPQYAFSRMMTSKYTKFISLVDDTYDAHASFEEIQHFTDAVERCTMDAIDQLPADYMKVLYIALLNLFNETENDMGKQGRSYASYYVKEAFKEVVRCYHAEAEWADKCHIPTFDEYVLNGLVTSGYGAVMAASFLGLEEVAGVEEYEWLKSNPKIIKAAKMIGRLMNDVVGHEDEQKRGDCASGVECYMKQYNISEKKAIEEIQKMNAAVWKDINEDCMRPTKAPMLLLQLLVNLVRATEVIYANGDDAYTIPLSVKDYVSLLFIEQVPLCD</sequence>
<dbReference type="InterPro" id="IPR034741">
    <property type="entry name" value="Terpene_cyclase-like_1_C"/>
</dbReference>
<protein>
    <recommendedName>
        <fullName evidence="6">Isoprene synthase, chloroplastic</fullName>
        <ecNumber evidence="5">4.2.3.27</ecNumber>
    </recommendedName>
</protein>
<dbReference type="SUPFAM" id="SSF48239">
    <property type="entry name" value="Terpenoid cyclases/Protein prenyltransferases"/>
    <property type="match status" value="1"/>
</dbReference>
<dbReference type="GO" id="GO:0016102">
    <property type="term" value="P:diterpenoid biosynthetic process"/>
    <property type="evidence" value="ECO:0007669"/>
    <property type="project" value="InterPro"/>
</dbReference>
<dbReference type="InterPro" id="IPR036965">
    <property type="entry name" value="Terpene_synth_N_sf"/>
</dbReference>
<feature type="domain" description="Terpene synthase metal-binding" evidence="8">
    <location>
        <begin position="327"/>
        <end position="567"/>
    </location>
</feature>
<dbReference type="FunFam" id="1.10.600.10:FF:000007">
    <property type="entry name" value="Isoprene synthase, chloroplastic"/>
    <property type="match status" value="1"/>
</dbReference>
<gene>
    <name evidence="9" type="ORF">DKX38_029049</name>
</gene>
<comment type="caution">
    <text evidence="9">The sequence shown here is derived from an EMBL/GenBank/DDBJ whole genome shotgun (WGS) entry which is preliminary data.</text>
</comment>
<evidence type="ECO:0000256" key="6">
    <source>
        <dbReference type="ARBA" id="ARBA00067923"/>
    </source>
</evidence>
<dbReference type="InterPro" id="IPR008930">
    <property type="entry name" value="Terpenoid_cyclase/PrenylTrfase"/>
</dbReference>
<dbReference type="InterPro" id="IPR005630">
    <property type="entry name" value="Terpene_synthase_metal-bd"/>
</dbReference>
<keyword evidence="2" id="KW-0479">Metal-binding</keyword>
<evidence type="ECO:0000256" key="1">
    <source>
        <dbReference type="ARBA" id="ARBA00001946"/>
    </source>
</evidence>
<dbReference type="AlphaFoldDB" id="A0A5N5IYK9"/>
<dbReference type="CDD" id="cd00684">
    <property type="entry name" value="Terpene_cyclase_plant_C1"/>
    <property type="match status" value="1"/>
</dbReference>
<accession>A0A5N5IYK9</accession>
<organism evidence="9 10">
    <name type="scientific">Salix brachista</name>
    <dbReference type="NCBI Taxonomy" id="2182728"/>
    <lineage>
        <taxon>Eukaryota</taxon>
        <taxon>Viridiplantae</taxon>
        <taxon>Streptophyta</taxon>
        <taxon>Embryophyta</taxon>
        <taxon>Tracheophyta</taxon>
        <taxon>Spermatophyta</taxon>
        <taxon>Magnoliopsida</taxon>
        <taxon>eudicotyledons</taxon>
        <taxon>Gunneridae</taxon>
        <taxon>Pentapetalae</taxon>
        <taxon>rosids</taxon>
        <taxon>fabids</taxon>
        <taxon>Malpighiales</taxon>
        <taxon>Salicaceae</taxon>
        <taxon>Saliceae</taxon>
        <taxon>Salix</taxon>
    </lineage>
</organism>